<feature type="compositionally biased region" description="Polar residues" evidence="1">
    <location>
        <begin position="275"/>
        <end position="285"/>
    </location>
</feature>
<feature type="region of interest" description="Disordered" evidence="1">
    <location>
        <begin position="143"/>
        <end position="165"/>
    </location>
</feature>
<feature type="compositionally biased region" description="Low complexity" evidence="1">
    <location>
        <begin position="151"/>
        <end position="165"/>
    </location>
</feature>
<name>A0A5J4VRC4_9EUKA</name>
<dbReference type="EMBL" id="SNRW01005498">
    <property type="protein sequence ID" value="KAA6384949.1"/>
    <property type="molecule type" value="Genomic_DNA"/>
</dbReference>
<sequence>RSLSTGSGGMSYNPNDQMQSKRPKIKNAMLTFNLGSPAPCTRLNKNKQDLLYSMMQDNPDLSNTEGLEGAGFSNSTEIERDIDPDKAHIPVFPRIEKVLQFGKPSSYPYMMTRKMGKNYENGGLAQVDERAQSTARSIALDAMTGSDKESQSSNQLQPSQLNEQPQEMYDVNIDPVRFHFAEPVPFRLLKPRDPQYVPLSAELDYQPDVSAAYNSTIAEASKAGMIGITQGKSFNIPPDQIRAVSAMRSKDGTQIVPAAYVNPAKLSESLKQAYERSSYQRSQSGDEVEDSEQQGSQYKANVNVPLSLTMPMLISPPQENFTLVSSGARKHVNTIDFSLQPTREQTDPKKYNDKPVDKLFNARRGFLLTHQRIPHTVIKSMSGREAQIFTHGFAKPTLNDLQYTPDKSITQAHSAAVRFGTDGDDSEKRIAEHVRGTDANEGNKKNKKKETQRGILGGPSLTSDVPFYDLNLKWTKPRLLNAIIPPLKEQYQV</sequence>
<organism evidence="2 3">
    <name type="scientific">Streblomastix strix</name>
    <dbReference type="NCBI Taxonomy" id="222440"/>
    <lineage>
        <taxon>Eukaryota</taxon>
        <taxon>Metamonada</taxon>
        <taxon>Preaxostyla</taxon>
        <taxon>Oxymonadida</taxon>
        <taxon>Streblomastigidae</taxon>
        <taxon>Streblomastix</taxon>
    </lineage>
</organism>
<feature type="region of interest" description="Disordered" evidence="1">
    <location>
        <begin position="434"/>
        <end position="457"/>
    </location>
</feature>
<feature type="region of interest" description="Disordered" evidence="1">
    <location>
        <begin position="272"/>
        <end position="297"/>
    </location>
</feature>
<accession>A0A5J4VRC4</accession>
<dbReference type="Proteomes" id="UP000324800">
    <property type="component" value="Unassembled WGS sequence"/>
</dbReference>
<evidence type="ECO:0000256" key="1">
    <source>
        <dbReference type="SAM" id="MobiDB-lite"/>
    </source>
</evidence>
<feature type="non-terminal residue" evidence="2">
    <location>
        <position position="1"/>
    </location>
</feature>
<proteinExistence type="predicted"/>
<feature type="region of interest" description="Disordered" evidence="1">
    <location>
        <begin position="1"/>
        <end position="20"/>
    </location>
</feature>
<dbReference type="AlphaFoldDB" id="A0A5J4VRC4"/>
<feature type="compositionally biased region" description="Basic and acidic residues" evidence="1">
    <location>
        <begin position="434"/>
        <end position="452"/>
    </location>
</feature>
<protein>
    <submittedName>
        <fullName evidence="2">Uncharacterized protein</fullName>
    </submittedName>
</protein>
<evidence type="ECO:0000313" key="2">
    <source>
        <dbReference type="EMBL" id="KAA6384949.1"/>
    </source>
</evidence>
<evidence type="ECO:0000313" key="3">
    <source>
        <dbReference type="Proteomes" id="UP000324800"/>
    </source>
</evidence>
<comment type="caution">
    <text evidence="2">The sequence shown here is derived from an EMBL/GenBank/DDBJ whole genome shotgun (WGS) entry which is preliminary data.</text>
</comment>
<gene>
    <name evidence="2" type="ORF">EZS28_019522</name>
</gene>
<reference evidence="2 3" key="1">
    <citation type="submission" date="2019-03" db="EMBL/GenBank/DDBJ databases">
        <title>Single cell metagenomics reveals metabolic interactions within the superorganism composed of flagellate Streblomastix strix and complex community of Bacteroidetes bacteria on its surface.</title>
        <authorList>
            <person name="Treitli S.C."/>
            <person name="Kolisko M."/>
            <person name="Husnik F."/>
            <person name="Keeling P."/>
            <person name="Hampl V."/>
        </authorList>
    </citation>
    <scope>NUCLEOTIDE SEQUENCE [LARGE SCALE GENOMIC DNA]</scope>
    <source>
        <strain evidence="2">ST1C</strain>
    </source>
</reference>